<evidence type="ECO:0000313" key="5">
    <source>
        <dbReference type="Proteomes" id="UP000518892"/>
    </source>
</evidence>
<dbReference type="InterPro" id="IPR029063">
    <property type="entry name" value="SAM-dependent_MTases_sf"/>
</dbReference>
<feature type="transmembrane region" description="Helical" evidence="2">
    <location>
        <begin position="85"/>
        <end position="108"/>
    </location>
</feature>
<dbReference type="SUPFAM" id="SSF53335">
    <property type="entry name" value="S-adenosyl-L-methionine-dependent methyltransferases"/>
    <property type="match status" value="1"/>
</dbReference>
<reference evidence="4 5" key="1">
    <citation type="submission" date="2020-08" db="EMBL/GenBank/DDBJ databases">
        <title>Genomic Encyclopedia of Type Strains, Phase III (KMG-III): the genomes of soil and plant-associated and newly described type strains.</title>
        <authorList>
            <person name="Whitman W."/>
        </authorList>
    </citation>
    <scope>NUCLEOTIDE SEQUENCE [LARGE SCALE GENOMIC DNA]</scope>
    <source>
        <strain evidence="4 5">CECT 7744</strain>
    </source>
</reference>
<dbReference type="Pfam" id="PF02719">
    <property type="entry name" value="Polysacc_synt_2"/>
    <property type="match status" value="1"/>
</dbReference>
<evidence type="ECO:0000259" key="3">
    <source>
        <dbReference type="Pfam" id="PF02719"/>
    </source>
</evidence>
<evidence type="ECO:0000256" key="2">
    <source>
        <dbReference type="SAM" id="Phobius"/>
    </source>
</evidence>
<dbReference type="SUPFAM" id="SSF51735">
    <property type="entry name" value="NAD(P)-binding Rossmann-fold domains"/>
    <property type="match status" value="1"/>
</dbReference>
<dbReference type="Proteomes" id="UP000518892">
    <property type="component" value="Unassembled WGS sequence"/>
</dbReference>
<feature type="transmembrane region" description="Helical" evidence="2">
    <location>
        <begin position="49"/>
        <end position="73"/>
    </location>
</feature>
<dbReference type="EMBL" id="JACHXR010000001">
    <property type="protein sequence ID" value="MBB3229791.1"/>
    <property type="molecule type" value="Genomic_DNA"/>
</dbReference>
<dbReference type="RefSeq" id="WP_246403694.1">
    <property type="nucleotide sequence ID" value="NZ_JACHXR010000001.1"/>
</dbReference>
<gene>
    <name evidence="4" type="ORF">FHR97_000606</name>
</gene>
<dbReference type="Gene3D" id="3.40.50.720">
    <property type="entry name" value="NAD(P)-binding Rossmann-like Domain"/>
    <property type="match status" value="2"/>
</dbReference>
<evidence type="ECO:0000256" key="1">
    <source>
        <dbReference type="ARBA" id="ARBA00007430"/>
    </source>
</evidence>
<keyword evidence="2" id="KW-1133">Transmembrane helix</keyword>
<protein>
    <submittedName>
        <fullName evidence="4">FlaA1/EpsC-like NDP-sugar epimerase</fullName>
    </submittedName>
</protein>
<sequence length="663" mass="72980">MMGLETLIRMPRRWKRALLRVMDALLIASSLLVASLLVGRDFSQVDEGGWWLLGVAVASSPLIFQVLGVYRVVLRFMHLRFMASLVSGVGLVSIGLLVMDMLVGWPVLWEAIPVFAMLAIITVSGLRLLLLELYLLSRHHPGKPVIIYGAGVAGGELARSLYHGGQYRPRAFVDDWRGLQGSLVEGLPVYCPAQLENRIERLGIELVLLAIPSAPRCRRRQILERLEGLSIPVQTIPGLEDLVSGRSRIADTCDVQVEDLLGRDPVPPFPELMDANIRDKVVMVTGAGGSIGAELCRQILAQEPRVLVLVDNAEHALYAIEQELQLWLRRSDKRICLRGLLASIQQGERMREILSSFGVQTLYHAAAYKHVPLVECNLVEGLRNNVFGTLALATAAVESRVETFVMVSTDKAVRPTNVMGATKRLTELICQAFAGRDLGHGKTRFCMVRFGNVLGSSGSVVPLFRTQIERGGPLEVTHPEITRYFMTIPEAAQLVIQAGAMGSDGQVFVLDMGEPVRIADLAASMVRLSGFEVKDDDHPDGDIEILFTGLRPGEKLYEELLIGGEVQATRHPRIMTSREFSWAWSELEAYLVELHEAMSASRHGRIQALLVKAPLGYSPEGEMVDLVWEAQHASSPLEPVMQAASTSAVVPLVQERFRSSGST</sequence>
<organism evidence="4 5">
    <name type="scientific">Halomonas stenophila</name>
    <dbReference type="NCBI Taxonomy" id="795312"/>
    <lineage>
        <taxon>Bacteria</taxon>
        <taxon>Pseudomonadati</taxon>
        <taxon>Pseudomonadota</taxon>
        <taxon>Gammaproteobacteria</taxon>
        <taxon>Oceanospirillales</taxon>
        <taxon>Halomonadaceae</taxon>
        <taxon>Halomonas</taxon>
    </lineage>
</organism>
<dbReference type="PANTHER" id="PTHR43318">
    <property type="entry name" value="UDP-N-ACETYLGLUCOSAMINE 4,6-DEHYDRATASE"/>
    <property type="match status" value="1"/>
</dbReference>
<proteinExistence type="inferred from homology"/>
<name>A0A7W5ER72_9GAMM</name>
<evidence type="ECO:0000313" key="4">
    <source>
        <dbReference type="EMBL" id="MBB3229791.1"/>
    </source>
</evidence>
<feature type="transmembrane region" description="Helical" evidence="2">
    <location>
        <begin position="114"/>
        <end position="136"/>
    </location>
</feature>
<keyword evidence="2" id="KW-0812">Transmembrane</keyword>
<accession>A0A7W5ER72</accession>
<keyword evidence="2" id="KW-0472">Membrane</keyword>
<dbReference type="InterPro" id="IPR036291">
    <property type="entry name" value="NAD(P)-bd_dom_sf"/>
</dbReference>
<dbReference type="CDD" id="cd05237">
    <property type="entry name" value="UDP_invert_4-6DH_SDR_e"/>
    <property type="match status" value="1"/>
</dbReference>
<feature type="domain" description="Polysaccharide biosynthesis protein CapD-like" evidence="3">
    <location>
        <begin position="282"/>
        <end position="577"/>
    </location>
</feature>
<dbReference type="InterPro" id="IPR003869">
    <property type="entry name" value="Polysac_CapD-like"/>
</dbReference>
<comment type="similarity">
    <text evidence="1">Belongs to the polysaccharide synthase family.</text>
</comment>
<comment type="caution">
    <text evidence="4">The sequence shown here is derived from an EMBL/GenBank/DDBJ whole genome shotgun (WGS) entry which is preliminary data.</text>
</comment>
<dbReference type="PANTHER" id="PTHR43318:SF1">
    <property type="entry name" value="POLYSACCHARIDE BIOSYNTHESIS PROTEIN EPSC-RELATED"/>
    <property type="match status" value="1"/>
</dbReference>
<dbReference type="AlphaFoldDB" id="A0A7W5ER72"/>
<dbReference type="InterPro" id="IPR051203">
    <property type="entry name" value="Polysaccharide_Synthase-Rel"/>
</dbReference>
<keyword evidence="5" id="KW-1185">Reference proteome</keyword>